<feature type="region of interest" description="Disordered" evidence="3">
    <location>
        <begin position="405"/>
        <end position="440"/>
    </location>
</feature>
<keyword evidence="5" id="KW-1185">Reference proteome</keyword>
<keyword evidence="2" id="KW-0235">DNA replication</keyword>
<evidence type="ECO:0000313" key="4">
    <source>
        <dbReference type="EMBL" id="GAA1399519.1"/>
    </source>
</evidence>
<proteinExistence type="inferred from homology"/>
<comment type="caution">
    <text evidence="4">The sequence shown here is derived from an EMBL/GenBank/DDBJ whole genome shotgun (WGS) entry which is preliminary data.</text>
</comment>
<comment type="similarity">
    <text evidence="1">Belongs to the Gram-positive plasmids replication protein type 1 family.</text>
</comment>
<evidence type="ECO:0008006" key="6">
    <source>
        <dbReference type="Google" id="ProtNLM"/>
    </source>
</evidence>
<gene>
    <name evidence="4" type="ORF">GCM10009613_55190</name>
</gene>
<evidence type="ECO:0000256" key="2">
    <source>
        <dbReference type="ARBA" id="ARBA00022705"/>
    </source>
</evidence>
<dbReference type="Pfam" id="PF01446">
    <property type="entry name" value="Rep_1"/>
    <property type="match status" value="1"/>
</dbReference>
<dbReference type="InterPro" id="IPR000989">
    <property type="entry name" value="Rep"/>
</dbReference>
<organism evidence="4 5">
    <name type="scientific">Pseudonocardia kongjuensis</name>
    <dbReference type="NCBI Taxonomy" id="102227"/>
    <lineage>
        <taxon>Bacteria</taxon>
        <taxon>Bacillati</taxon>
        <taxon>Actinomycetota</taxon>
        <taxon>Actinomycetes</taxon>
        <taxon>Pseudonocardiales</taxon>
        <taxon>Pseudonocardiaceae</taxon>
        <taxon>Pseudonocardia</taxon>
    </lineage>
</organism>
<protein>
    <recommendedName>
        <fullName evidence="6">Replication protein</fullName>
    </recommendedName>
</protein>
<feature type="region of interest" description="Disordered" evidence="3">
    <location>
        <begin position="1"/>
        <end position="58"/>
    </location>
</feature>
<name>A0ABP4IVF7_9PSEU</name>
<feature type="compositionally biased region" description="Basic and acidic residues" evidence="3">
    <location>
        <begin position="9"/>
        <end position="26"/>
    </location>
</feature>
<reference evidence="5" key="1">
    <citation type="journal article" date="2019" name="Int. J. Syst. Evol. Microbiol.">
        <title>The Global Catalogue of Microorganisms (GCM) 10K type strain sequencing project: providing services to taxonomists for standard genome sequencing and annotation.</title>
        <authorList>
            <consortium name="The Broad Institute Genomics Platform"/>
            <consortium name="The Broad Institute Genome Sequencing Center for Infectious Disease"/>
            <person name="Wu L."/>
            <person name="Ma J."/>
        </authorList>
    </citation>
    <scope>NUCLEOTIDE SEQUENCE [LARGE SCALE GENOMIC DNA]</scope>
    <source>
        <strain evidence="5">JCM 11896</strain>
    </source>
</reference>
<sequence length="440" mass="47977">MTTTAPFCDEARARTRGEDRSVRARGAEGAGALGTTADTASTAGHGGPAGDVEVRRRDRRRESLEWRARLWSWTSLERLRNCGRVTSTGIGGPVLRVSEGPDGSRRAGVAGLQSCGSPWSCPVCARKIAAERAAEVRDVLGAVAETGGSIHLLTFTMRHHRRQSLAELWDALSRAWRAVTSGRSVERERDRWGVLGMVRVVEATHGEHGWHLHVHALIAFDTPVSRELVAELGGAMFGRWERALVRTGLAAPLEHRGGLDVRPVDLGTGSLDAMAEYLAKITVEITGSAAKAGRRGNRTPFAILRDALATGLADDVELWLEWEQVSRGRRQIAWSRGFREWAGAQRERTDDEIAADDRCGQNLLTIDPEDWPQVRDRLAELLDATERDGLTGATAWLTAHGLRWSSATPRRHPPRPPGQRTAPGARSILSLPATTTGAQL</sequence>
<evidence type="ECO:0000313" key="5">
    <source>
        <dbReference type="Proteomes" id="UP001501414"/>
    </source>
</evidence>
<feature type="compositionally biased region" description="Low complexity" evidence="3">
    <location>
        <begin position="33"/>
        <end position="43"/>
    </location>
</feature>
<dbReference type="Proteomes" id="UP001501414">
    <property type="component" value="Unassembled WGS sequence"/>
</dbReference>
<accession>A0ABP4IVF7</accession>
<evidence type="ECO:0000256" key="3">
    <source>
        <dbReference type="SAM" id="MobiDB-lite"/>
    </source>
</evidence>
<evidence type="ECO:0000256" key="1">
    <source>
        <dbReference type="ARBA" id="ARBA00008909"/>
    </source>
</evidence>
<dbReference type="EMBL" id="BAAAJK010000048">
    <property type="protein sequence ID" value="GAA1399519.1"/>
    <property type="molecule type" value="Genomic_DNA"/>
</dbReference>